<sequence>MAKKTVVRSAITGQFVKPIEAKRHPDTTITETIKVPTKKAKK</sequence>
<evidence type="ECO:0000313" key="2">
    <source>
        <dbReference type="Proteomes" id="UP000198515"/>
    </source>
</evidence>
<protein>
    <submittedName>
        <fullName evidence="1">Uncharacterized protein</fullName>
    </submittedName>
</protein>
<evidence type="ECO:0000313" key="1">
    <source>
        <dbReference type="EMBL" id="SCC69666.1"/>
    </source>
</evidence>
<name>A0A1C4GND6_9ENTR</name>
<keyword evidence="2" id="KW-1185">Reference proteome</keyword>
<reference evidence="2" key="1">
    <citation type="submission" date="2016-08" db="EMBL/GenBank/DDBJ databases">
        <authorList>
            <person name="Varghese N."/>
            <person name="Submissions Spin"/>
        </authorList>
    </citation>
    <scope>NUCLEOTIDE SEQUENCE [LARGE SCALE GENOMIC DNA]</scope>
    <source>
        <strain evidence="2">REICA_142</strain>
    </source>
</reference>
<dbReference type="EMBL" id="FMBC01000093">
    <property type="protein sequence ID" value="SCC69666.1"/>
    <property type="molecule type" value="Genomic_DNA"/>
</dbReference>
<dbReference type="RefSeq" id="WP_279616114.1">
    <property type="nucleotide sequence ID" value="NZ_FMBC01000093.1"/>
</dbReference>
<dbReference type="Proteomes" id="UP000198515">
    <property type="component" value="Unassembled WGS sequence"/>
</dbReference>
<accession>A0A1C4GND6</accession>
<proteinExistence type="predicted"/>
<organism evidence="1 2">
    <name type="scientific">Kosakonia oryziphila</name>
    <dbReference type="NCBI Taxonomy" id="1005667"/>
    <lineage>
        <taxon>Bacteria</taxon>
        <taxon>Pseudomonadati</taxon>
        <taxon>Pseudomonadota</taxon>
        <taxon>Gammaproteobacteria</taxon>
        <taxon>Enterobacterales</taxon>
        <taxon>Enterobacteriaceae</taxon>
        <taxon>Kosakonia</taxon>
    </lineage>
</organism>
<gene>
    <name evidence="1" type="ORF">GA0061070_10936</name>
</gene>
<dbReference type="AlphaFoldDB" id="A0A1C4GND6"/>